<keyword evidence="3" id="KW-1185">Reference proteome</keyword>
<dbReference type="InParanoid" id="A0A3N4LPN3"/>
<name>A0A3N4LPN3_9PEZI</name>
<organism evidence="2 3">
    <name type="scientific">Terfezia boudieri ATCC MYA-4762</name>
    <dbReference type="NCBI Taxonomy" id="1051890"/>
    <lineage>
        <taxon>Eukaryota</taxon>
        <taxon>Fungi</taxon>
        <taxon>Dikarya</taxon>
        <taxon>Ascomycota</taxon>
        <taxon>Pezizomycotina</taxon>
        <taxon>Pezizomycetes</taxon>
        <taxon>Pezizales</taxon>
        <taxon>Pezizaceae</taxon>
        <taxon>Terfezia</taxon>
    </lineage>
</organism>
<evidence type="ECO:0000313" key="2">
    <source>
        <dbReference type="EMBL" id="RPB24877.1"/>
    </source>
</evidence>
<dbReference type="Proteomes" id="UP000267821">
    <property type="component" value="Unassembled WGS sequence"/>
</dbReference>
<dbReference type="AlphaFoldDB" id="A0A3N4LPN3"/>
<protein>
    <submittedName>
        <fullName evidence="2">Uncharacterized protein</fullName>
    </submittedName>
</protein>
<dbReference type="EMBL" id="ML121540">
    <property type="protein sequence ID" value="RPB24877.1"/>
    <property type="molecule type" value="Genomic_DNA"/>
</dbReference>
<gene>
    <name evidence="2" type="ORF">L211DRAFT_157293</name>
</gene>
<sequence>MCAYCVRNVCVLCVYCVRMYVVYMYIYTAYIYNMCVLRACMMSMGKVLYPTLQYLYVDWLVLYSTGTYCLAHHLSLTGPDPEMCDVSACIPVNKAKTSRAGQNLWRRRGRGRWIVLAGGKRRLSSTKQRVGYTPRDWARRLL</sequence>
<proteinExistence type="predicted"/>
<feature type="transmembrane region" description="Helical" evidence="1">
    <location>
        <begin position="12"/>
        <end position="32"/>
    </location>
</feature>
<accession>A0A3N4LPN3</accession>
<keyword evidence="1" id="KW-0812">Transmembrane</keyword>
<evidence type="ECO:0000313" key="3">
    <source>
        <dbReference type="Proteomes" id="UP000267821"/>
    </source>
</evidence>
<keyword evidence="1" id="KW-0472">Membrane</keyword>
<reference evidence="2 3" key="1">
    <citation type="journal article" date="2018" name="Nat. Ecol. Evol.">
        <title>Pezizomycetes genomes reveal the molecular basis of ectomycorrhizal truffle lifestyle.</title>
        <authorList>
            <person name="Murat C."/>
            <person name="Payen T."/>
            <person name="Noel B."/>
            <person name="Kuo A."/>
            <person name="Morin E."/>
            <person name="Chen J."/>
            <person name="Kohler A."/>
            <person name="Krizsan K."/>
            <person name="Balestrini R."/>
            <person name="Da Silva C."/>
            <person name="Montanini B."/>
            <person name="Hainaut M."/>
            <person name="Levati E."/>
            <person name="Barry K.W."/>
            <person name="Belfiori B."/>
            <person name="Cichocki N."/>
            <person name="Clum A."/>
            <person name="Dockter R.B."/>
            <person name="Fauchery L."/>
            <person name="Guy J."/>
            <person name="Iotti M."/>
            <person name="Le Tacon F."/>
            <person name="Lindquist E.A."/>
            <person name="Lipzen A."/>
            <person name="Malagnac F."/>
            <person name="Mello A."/>
            <person name="Molinier V."/>
            <person name="Miyauchi S."/>
            <person name="Poulain J."/>
            <person name="Riccioni C."/>
            <person name="Rubini A."/>
            <person name="Sitrit Y."/>
            <person name="Splivallo R."/>
            <person name="Traeger S."/>
            <person name="Wang M."/>
            <person name="Zifcakova L."/>
            <person name="Wipf D."/>
            <person name="Zambonelli A."/>
            <person name="Paolocci F."/>
            <person name="Nowrousian M."/>
            <person name="Ottonello S."/>
            <person name="Baldrian P."/>
            <person name="Spatafora J.W."/>
            <person name="Henrissat B."/>
            <person name="Nagy L.G."/>
            <person name="Aury J.M."/>
            <person name="Wincker P."/>
            <person name="Grigoriev I.V."/>
            <person name="Bonfante P."/>
            <person name="Martin F.M."/>
        </authorList>
    </citation>
    <scope>NUCLEOTIDE SEQUENCE [LARGE SCALE GENOMIC DNA]</scope>
    <source>
        <strain evidence="2 3">ATCC MYA-4762</strain>
    </source>
</reference>
<keyword evidence="1" id="KW-1133">Transmembrane helix</keyword>
<evidence type="ECO:0000256" key="1">
    <source>
        <dbReference type="SAM" id="Phobius"/>
    </source>
</evidence>